<protein>
    <recommendedName>
        <fullName evidence="1">SET domain-containing protein</fullName>
    </recommendedName>
</protein>
<dbReference type="OrthoDB" id="265717at2759"/>
<dbReference type="EMBL" id="CAFZ01000646">
    <property type="protein sequence ID" value="CCA76202.1"/>
    <property type="molecule type" value="Genomic_DNA"/>
</dbReference>
<dbReference type="Proteomes" id="UP000007148">
    <property type="component" value="Unassembled WGS sequence"/>
</dbReference>
<dbReference type="PANTHER" id="PTHR47332">
    <property type="entry name" value="SET DOMAIN-CONTAINING PROTEIN 5"/>
    <property type="match status" value="1"/>
</dbReference>
<organism evidence="2 3">
    <name type="scientific">Serendipita indica (strain DSM 11827)</name>
    <name type="common">Root endophyte fungus</name>
    <name type="synonym">Piriformospora indica</name>
    <dbReference type="NCBI Taxonomy" id="1109443"/>
    <lineage>
        <taxon>Eukaryota</taxon>
        <taxon>Fungi</taxon>
        <taxon>Dikarya</taxon>
        <taxon>Basidiomycota</taxon>
        <taxon>Agaricomycotina</taxon>
        <taxon>Agaricomycetes</taxon>
        <taxon>Sebacinales</taxon>
        <taxon>Serendipitaceae</taxon>
        <taxon>Serendipita</taxon>
    </lineage>
</organism>
<proteinExistence type="predicted"/>
<comment type="caution">
    <text evidence="2">The sequence shown here is derived from an EMBL/GenBank/DDBJ whole genome shotgun (WGS) entry which is preliminary data.</text>
</comment>
<dbReference type="SUPFAM" id="SSF82199">
    <property type="entry name" value="SET domain"/>
    <property type="match status" value="1"/>
</dbReference>
<dbReference type="InterPro" id="IPR001214">
    <property type="entry name" value="SET_dom"/>
</dbReference>
<accession>G4TY09</accession>
<dbReference type="HOGENOM" id="CLU_028281_0_0_1"/>
<name>G4TY09_SERID</name>
<dbReference type="PANTHER" id="PTHR47332:SF4">
    <property type="entry name" value="SET DOMAIN-CONTAINING PROTEIN 5"/>
    <property type="match status" value="1"/>
</dbReference>
<dbReference type="STRING" id="1109443.G4TY09"/>
<dbReference type="eggNOG" id="KOG2084">
    <property type="taxonomic scope" value="Eukaryota"/>
</dbReference>
<dbReference type="SMART" id="SM00317">
    <property type="entry name" value="SET"/>
    <property type="match status" value="1"/>
</dbReference>
<dbReference type="InParanoid" id="G4TY09"/>
<gene>
    <name evidence="2" type="ORF">PIIN_10195</name>
</gene>
<evidence type="ECO:0000313" key="2">
    <source>
        <dbReference type="EMBL" id="CCA76202.1"/>
    </source>
</evidence>
<dbReference type="InterPro" id="IPR053185">
    <property type="entry name" value="SET_domain_protein"/>
</dbReference>
<reference evidence="2 3" key="1">
    <citation type="journal article" date="2011" name="PLoS Pathog.">
        <title>Endophytic Life Strategies Decoded by Genome and Transcriptome Analyses of the Mutualistic Root Symbiont Piriformospora indica.</title>
        <authorList>
            <person name="Zuccaro A."/>
            <person name="Lahrmann U."/>
            <person name="Guldener U."/>
            <person name="Langen G."/>
            <person name="Pfiffi S."/>
            <person name="Biedenkopf D."/>
            <person name="Wong P."/>
            <person name="Samans B."/>
            <person name="Grimm C."/>
            <person name="Basiewicz M."/>
            <person name="Murat C."/>
            <person name="Martin F."/>
            <person name="Kogel K.H."/>
        </authorList>
    </citation>
    <scope>NUCLEOTIDE SEQUENCE [LARGE SCALE GENOMIC DNA]</scope>
    <source>
        <strain evidence="2 3">DSM 11827</strain>
    </source>
</reference>
<dbReference type="Pfam" id="PF00856">
    <property type="entry name" value="SET"/>
    <property type="match status" value="1"/>
</dbReference>
<evidence type="ECO:0000313" key="3">
    <source>
        <dbReference type="Proteomes" id="UP000007148"/>
    </source>
</evidence>
<keyword evidence="3" id="KW-1185">Reference proteome</keyword>
<evidence type="ECO:0000259" key="1">
    <source>
        <dbReference type="PROSITE" id="PS50280"/>
    </source>
</evidence>
<dbReference type="InterPro" id="IPR046341">
    <property type="entry name" value="SET_dom_sf"/>
</dbReference>
<dbReference type="Gene3D" id="2.170.270.10">
    <property type="entry name" value="SET domain"/>
    <property type="match status" value="1"/>
</dbReference>
<dbReference type="PROSITE" id="PS50280">
    <property type="entry name" value="SET"/>
    <property type="match status" value="1"/>
</dbReference>
<dbReference type="CDD" id="cd20071">
    <property type="entry name" value="SET_SMYD"/>
    <property type="match status" value="1"/>
</dbReference>
<feature type="domain" description="SET" evidence="1">
    <location>
        <begin position="8"/>
        <end position="164"/>
    </location>
</feature>
<dbReference type="AlphaFoldDB" id="G4TY09"/>
<sequence>MTLRPLIQNFDLFITSNIPGGGLGYVAVQDIPKGTLLFEERPIFRLPEGVTESDVRNALASQPPAFQQQFKTLFIGHQYLANGPYLGRFRANALPCGTGPIRQVRGNVQEVVVRKLAGLLPVASRFNHSCLPNVAFQWDSHEEVMRFYAASDIPTAQELCIAYDVTSLLLTRADRRARLQTICGFECHCPACIVENRESDNRRLALYRAIVQPPQQGPAETRVDFLSRRHAQICNALTLSKLENLSYYRETLCFDGWKVAEEAGDRNNAMLWLEKASAAAATVGGNHNAEVQRRLDAARAALQTPNRQPYILNCHLPQ</sequence>